<evidence type="ECO:0000256" key="3">
    <source>
        <dbReference type="ARBA" id="ARBA00022605"/>
    </source>
</evidence>
<dbReference type="Gene3D" id="3.90.1150.10">
    <property type="entry name" value="Aspartate Aminotransferase, domain 1"/>
    <property type="match status" value="1"/>
</dbReference>
<dbReference type="Proteomes" id="UP001221217">
    <property type="component" value="Unassembled WGS sequence"/>
</dbReference>
<dbReference type="InterPro" id="IPR004636">
    <property type="entry name" value="AcOrn/SuccOrn_fam"/>
</dbReference>
<keyword evidence="2 8" id="KW-0032">Aminotransferase</keyword>
<comment type="caution">
    <text evidence="8">The sequence shown here is derived from an EMBL/GenBank/DDBJ whole genome shotgun (WGS) entry which is preliminary data.</text>
</comment>
<dbReference type="InterPro" id="IPR005814">
    <property type="entry name" value="Aminotrans_3"/>
</dbReference>
<evidence type="ECO:0000256" key="5">
    <source>
        <dbReference type="ARBA" id="ARBA00022898"/>
    </source>
</evidence>
<keyword evidence="3" id="KW-0028">Amino-acid biosynthesis</keyword>
<dbReference type="InterPro" id="IPR050103">
    <property type="entry name" value="Class-III_PLP-dep_AT"/>
</dbReference>
<dbReference type="CDD" id="cd00610">
    <property type="entry name" value="OAT_like"/>
    <property type="match status" value="1"/>
</dbReference>
<proteinExistence type="inferred from homology"/>
<evidence type="ECO:0000256" key="6">
    <source>
        <dbReference type="ARBA" id="ARBA00029440"/>
    </source>
</evidence>
<evidence type="ECO:0000256" key="2">
    <source>
        <dbReference type="ARBA" id="ARBA00022576"/>
    </source>
</evidence>
<organism evidence="8 9">
    <name type="scientific">Candidatus Thalassospirochaeta sargassi</name>
    <dbReference type="NCBI Taxonomy" id="3119039"/>
    <lineage>
        <taxon>Bacteria</taxon>
        <taxon>Pseudomonadati</taxon>
        <taxon>Spirochaetota</taxon>
        <taxon>Spirochaetia</taxon>
        <taxon>Spirochaetales</taxon>
        <taxon>Spirochaetaceae</taxon>
        <taxon>Candidatus Thalassospirochaeta</taxon>
    </lineage>
</organism>
<evidence type="ECO:0000313" key="9">
    <source>
        <dbReference type="Proteomes" id="UP001221217"/>
    </source>
</evidence>
<comment type="pathway">
    <text evidence="6">Amino-acid biosynthesis.</text>
</comment>
<dbReference type="InterPro" id="IPR049704">
    <property type="entry name" value="Aminotrans_3_PPA_site"/>
</dbReference>
<dbReference type="InterPro" id="IPR015424">
    <property type="entry name" value="PyrdxlP-dep_Trfase"/>
</dbReference>
<dbReference type="SUPFAM" id="SSF53383">
    <property type="entry name" value="PLP-dependent transferases"/>
    <property type="match status" value="1"/>
</dbReference>
<dbReference type="GO" id="GO:0006526">
    <property type="term" value="P:L-arginine biosynthetic process"/>
    <property type="evidence" value="ECO:0007669"/>
    <property type="project" value="UniProtKB-ARBA"/>
</dbReference>
<dbReference type="GO" id="GO:0030170">
    <property type="term" value="F:pyridoxal phosphate binding"/>
    <property type="evidence" value="ECO:0007669"/>
    <property type="project" value="InterPro"/>
</dbReference>
<dbReference type="PIRSF" id="PIRSF000521">
    <property type="entry name" value="Transaminase_4ab_Lys_Orn"/>
    <property type="match status" value="1"/>
</dbReference>
<dbReference type="NCBIfam" id="TIGR00707">
    <property type="entry name" value="argD"/>
    <property type="match status" value="1"/>
</dbReference>
<dbReference type="EMBL" id="JAQQAL010000040">
    <property type="protein sequence ID" value="MDC7228085.1"/>
    <property type="molecule type" value="Genomic_DNA"/>
</dbReference>
<evidence type="ECO:0000313" key="8">
    <source>
        <dbReference type="EMBL" id="MDC7228085.1"/>
    </source>
</evidence>
<gene>
    <name evidence="8" type="ORF">PQJ61_15080</name>
</gene>
<evidence type="ECO:0000256" key="1">
    <source>
        <dbReference type="ARBA" id="ARBA00001933"/>
    </source>
</evidence>
<accession>A0AAJ1IF19</accession>
<dbReference type="GO" id="GO:0042802">
    <property type="term" value="F:identical protein binding"/>
    <property type="evidence" value="ECO:0007669"/>
    <property type="project" value="TreeGrafter"/>
</dbReference>
<evidence type="ECO:0000256" key="4">
    <source>
        <dbReference type="ARBA" id="ARBA00022679"/>
    </source>
</evidence>
<dbReference type="InterPro" id="IPR015422">
    <property type="entry name" value="PyrdxlP-dep_Trfase_small"/>
</dbReference>
<keyword evidence="5 7" id="KW-0663">Pyridoxal phosphate</keyword>
<dbReference type="PROSITE" id="PS00600">
    <property type="entry name" value="AA_TRANSFER_CLASS_3"/>
    <property type="match status" value="1"/>
</dbReference>
<dbReference type="GO" id="GO:0008483">
    <property type="term" value="F:transaminase activity"/>
    <property type="evidence" value="ECO:0007669"/>
    <property type="project" value="UniProtKB-KW"/>
</dbReference>
<dbReference type="InterPro" id="IPR015421">
    <property type="entry name" value="PyrdxlP-dep_Trfase_major"/>
</dbReference>
<keyword evidence="4" id="KW-0808">Transferase</keyword>
<comment type="similarity">
    <text evidence="7">Belongs to the class-III pyridoxal-phosphate-dependent aminotransferase family.</text>
</comment>
<dbReference type="PANTHER" id="PTHR11986:SF79">
    <property type="entry name" value="ACETYLORNITHINE AMINOTRANSFERASE, MITOCHONDRIAL"/>
    <property type="match status" value="1"/>
</dbReference>
<dbReference type="NCBIfam" id="NF002325">
    <property type="entry name" value="PRK01278.1"/>
    <property type="match status" value="1"/>
</dbReference>
<evidence type="ECO:0000256" key="7">
    <source>
        <dbReference type="RuleBase" id="RU003560"/>
    </source>
</evidence>
<comment type="cofactor">
    <cofactor evidence="1">
        <name>pyridoxal 5'-phosphate</name>
        <dbReference type="ChEBI" id="CHEBI:597326"/>
    </cofactor>
</comment>
<protein>
    <submittedName>
        <fullName evidence="8">Aspartate aminotransferase family protein</fullName>
    </submittedName>
</protein>
<name>A0AAJ1IF19_9SPIO</name>
<dbReference type="FunFam" id="3.40.640.10:FF:000004">
    <property type="entry name" value="Acetylornithine aminotransferase"/>
    <property type="match status" value="1"/>
</dbReference>
<reference evidence="8 9" key="1">
    <citation type="submission" date="2022-12" db="EMBL/GenBank/DDBJ databases">
        <title>Metagenome assembled genome from gulf of manar.</title>
        <authorList>
            <person name="Kohli P."/>
            <person name="Pk S."/>
            <person name="Venkata Ramana C."/>
            <person name="Sasikala C."/>
        </authorList>
    </citation>
    <scope>NUCLEOTIDE SEQUENCE [LARGE SCALE GENOMIC DNA]</scope>
    <source>
        <strain evidence="8">JB008</strain>
    </source>
</reference>
<dbReference type="AlphaFoldDB" id="A0AAJ1IF19"/>
<dbReference type="Pfam" id="PF00202">
    <property type="entry name" value="Aminotran_3"/>
    <property type="match status" value="1"/>
</dbReference>
<dbReference type="Gene3D" id="3.40.640.10">
    <property type="entry name" value="Type I PLP-dependent aspartate aminotransferase-like (Major domain)"/>
    <property type="match status" value="1"/>
</dbReference>
<dbReference type="PANTHER" id="PTHR11986">
    <property type="entry name" value="AMINOTRANSFERASE CLASS III"/>
    <property type="match status" value="1"/>
</dbReference>
<sequence length="408" mass="44011">MEHKTEYKITTETYDVPYPQNYGIPFHIFEYGKGCYVWDKAGKQFLDFGSGIAVNALGHGREDLAAVASDQMKKLIHVSNLYTTEATLELGFKLTSSGNFDAVHFGNSGSEANEAAIKYARLYSFRKKGEGKHKILAFNNAFHGRTMGALSCTPTEKYQKPFGPLIPGVEFCDFNDEAAVESILSDEFAAVIVEPVQGEGGLEVMTEAFASKLNSLCRDLDIILIADEVQTGIARTGFPYASALVGLEPDIITLSKPLAGGLPLSATLIPKKINKLVKVGEHGTTFGGGPVTCAVANRVLDLIFTPPFLAEVQSKGAYLGRGLEALSGRYSTAGRVKGLGMLRGLEIGSPDDAGMALCDEIIAKAKERGLLLLRSGKNILRIAPPLVITEKEMDEGLKIIESILEEIK</sequence>